<dbReference type="OrthoDB" id="10255118at2759"/>
<dbReference type="Gene3D" id="1.10.3450.40">
    <property type="entry name" value="Signal recognition particle, SRP68 subunit, RNA-binding domain"/>
    <property type="match status" value="1"/>
</dbReference>
<keyword evidence="8" id="KW-0687">Ribonucleoprotein</keyword>
<name>A0A9D5DHR8_9CRYT</name>
<dbReference type="GO" id="GO:0030942">
    <property type="term" value="F:endoplasmic reticulum signal peptide binding"/>
    <property type="evidence" value="ECO:0007669"/>
    <property type="project" value="InterPro"/>
</dbReference>
<evidence type="ECO:0000313" key="10">
    <source>
        <dbReference type="EMBL" id="KAJ1610920.1"/>
    </source>
</evidence>
<evidence type="ECO:0000256" key="3">
    <source>
        <dbReference type="ARBA" id="ARBA00009352"/>
    </source>
</evidence>
<keyword evidence="7" id="KW-0539">Nucleus</keyword>
<dbReference type="InterPro" id="IPR034652">
    <property type="entry name" value="SRP68-RBD"/>
</dbReference>
<dbReference type="PANTHER" id="PTHR12860">
    <property type="entry name" value="SIGNAL RECOGNITION PARTICLE 68 KDA PROTEIN"/>
    <property type="match status" value="1"/>
</dbReference>
<dbReference type="GO" id="GO:0005730">
    <property type="term" value="C:nucleolus"/>
    <property type="evidence" value="ECO:0007669"/>
    <property type="project" value="UniProtKB-SubCell"/>
</dbReference>
<dbReference type="CDD" id="cd15481">
    <property type="entry name" value="SRP68-RBD"/>
    <property type="match status" value="1"/>
</dbReference>
<dbReference type="PANTHER" id="PTHR12860:SF0">
    <property type="entry name" value="SIGNAL RECOGNITION PARTICLE SUBUNIT SRP68"/>
    <property type="match status" value="1"/>
</dbReference>
<evidence type="ECO:0000256" key="5">
    <source>
        <dbReference type="ARBA" id="ARBA00022884"/>
    </source>
</evidence>
<evidence type="ECO:0000256" key="6">
    <source>
        <dbReference type="ARBA" id="ARBA00023135"/>
    </source>
</evidence>
<evidence type="ECO:0000256" key="7">
    <source>
        <dbReference type="ARBA" id="ARBA00023242"/>
    </source>
</evidence>
<dbReference type="GO" id="GO:0005047">
    <property type="term" value="F:signal recognition particle binding"/>
    <property type="evidence" value="ECO:0007669"/>
    <property type="project" value="InterPro"/>
</dbReference>
<dbReference type="GO" id="GO:0006614">
    <property type="term" value="P:SRP-dependent cotranslational protein targeting to membrane"/>
    <property type="evidence" value="ECO:0007669"/>
    <property type="project" value="InterPro"/>
</dbReference>
<evidence type="ECO:0000256" key="8">
    <source>
        <dbReference type="ARBA" id="ARBA00023274"/>
    </source>
</evidence>
<dbReference type="GO" id="GO:0008312">
    <property type="term" value="F:7S RNA binding"/>
    <property type="evidence" value="ECO:0007669"/>
    <property type="project" value="InterPro"/>
</dbReference>
<keyword evidence="6" id="KW-0733">Signal recognition particle</keyword>
<dbReference type="EMBL" id="JAPCXC010000021">
    <property type="protein sequence ID" value="KAJ1610920.1"/>
    <property type="molecule type" value="Genomic_DNA"/>
</dbReference>
<dbReference type="AlphaFoldDB" id="A0A9D5DHR8"/>
<gene>
    <name evidence="10" type="ORF">OJ253_1011</name>
</gene>
<evidence type="ECO:0000256" key="4">
    <source>
        <dbReference type="ARBA" id="ARBA00022490"/>
    </source>
</evidence>
<protein>
    <recommendedName>
        <fullName evidence="9">Signal recognition particle subunit SRP68</fullName>
    </recommendedName>
</protein>
<dbReference type="InterPro" id="IPR038253">
    <property type="entry name" value="SRP68_N_sf"/>
</dbReference>
<comment type="caution">
    <text evidence="10">The sequence shown here is derived from an EMBL/GenBank/DDBJ whole genome shotgun (WGS) entry which is preliminary data.</text>
</comment>
<keyword evidence="4" id="KW-0963">Cytoplasm</keyword>
<dbReference type="InterPro" id="IPR026258">
    <property type="entry name" value="SRP68"/>
</dbReference>
<dbReference type="Pfam" id="PF16969">
    <property type="entry name" value="SRP68"/>
    <property type="match status" value="1"/>
</dbReference>
<sequence>MDTAMVSINKIDVQNELNDKLTNAVNNSDSIEVSKIELPLLVIAKYLQYQNGLKHKDFAQYTRYCSRKLHRLRSGLKMKCGRSKFQKSFLEPSEYTSHKHMLVLILLIERSWSAGTEIGSRLSNNTDMKLNSSSRGKFHQIRKLRRGCKLSNLLMEVARNRCTNRSIVEVQAYQSYILGNYYLKSSNWEKGALELNKSLKLYQQLKLDISIFETSSVFSHFNISKLSKTVCIKIYDDRIAEMAPLIRLCHYHCKRLNIFVPDFGHDVTDIKTTDTPVNSSNVRFFHNNKEYCVPISSLEILLVELQESYKTIKGSINLEDTEKLLKLSSNMVIECYSETLMCSSTLKNKIHEEMARISVSNETPLKSNTQSNDLIVFESYTRNFNLFVSIERDLIFIYQLIEYFNKSEFYIKLIFQDDKAWKNMSQELQNISTKKLNTLRSPDEGVRICDIINFTISEIDSNNKTEFIQSLTEILSMVISNCRSLFLSHCFGQMRKIQEAFVLCDLVKSRLEIETNLDKLFLDRDGIFQRIITLIKGICLIVSEVANKSYNIYLSKITVQKSPQSKNLFVNGIHDILDEETLNPKILPIPVKPIMFDIASDFISPPDLSNKIKKNGLANIFSKATSKLGLFKKYP</sequence>
<keyword evidence="5" id="KW-0694">RNA-binding</keyword>
<proteinExistence type="inferred from homology"/>
<accession>A0A9D5DHR8</accession>
<evidence type="ECO:0000256" key="1">
    <source>
        <dbReference type="ARBA" id="ARBA00004496"/>
    </source>
</evidence>
<comment type="similarity">
    <text evidence="3">Belongs to the SRP68 family.</text>
</comment>
<organism evidence="10">
    <name type="scientific">Cryptosporidium canis</name>
    <dbReference type="NCBI Taxonomy" id="195482"/>
    <lineage>
        <taxon>Eukaryota</taxon>
        <taxon>Sar</taxon>
        <taxon>Alveolata</taxon>
        <taxon>Apicomplexa</taxon>
        <taxon>Conoidasida</taxon>
        <taxon>Coccidia</taxon>
        <taxon>Eucoccidiorida</taxon>
        <taxon>Eimeriorina</taxon>
        <taxon>Cryptosporidiidae</taxon>
        <taxon>Cryptosporidium</taxon>
    </lineage>
</organism>
<evidence type="ECO:0000256" key="2">
    <source>
        <dbReference type="ARBA" id="ARBA00004604"/>
    </source>
</evidence>
<reference evidence="10" key="1">
    <citation type="submission" date="2022-10" db="EMBL/GenBank/DDBJ databases">
        <title>Adaptive evolution leads to modifications in subtelomeric GC content in a zoonotic Cryptosporidium species.</title>
        <authorList>
            <person name="Li J."/>
            <person name="Feng Y."/>
            <person name="Xiao L."/>
        </authorList>
    </citation>
    <scope>NUCLEOTIDE SEQUENCE</scope>
    <source>
        <strain evidence="10">33844</strain>
    </source>
</reference>
<evidence type="ECO:0000256" key="9">
    <source>
        <dbReference type="ARBA" id="ARBA00029498"/>
    </source>
</evidence>
<dbReference type="GO" id="GO:0005786">
    <property type="term" value="C:signal recognition particle, endoplasmic reticulum targeting"/>
    <property type="evidence" value="ECO:0007669"/>
    <property type="project" value="UniProtKB-KW"/>
</dbReference>
<dbReference type="Proteomes" id="UP001067231">
    <property type="component" value="Unassembled WGS sequence"/>
</dbReference>
<comment type="subcellular location">
    <subcellularLocation>
        <location evidence="1">Cytoplasm</location>
    </subcellularLocation>
    <subcellularLocation>
        <location evidence="2">Nucleus</location>
        <location evidence="2">Nucleolus</location>
    </subcellularLocation>
</comment>